<feature type="active site" description="Proton acceptor" evidence="4">
    <location>
        <position position="192"/>
    </location>
</feature>
<dbReference type="PROSITE" id="PS51635">
    <property type="entry name" value="PNPLA"/>
    <property type="match status" value="1"/>
</dbReference>
<keyword evidence="3 4" id="KW-0443">Lipid metabolism</keyword>
<evidence type="ECO:0000256" key="1">
    <source>
        <dbReference type="ARBA" id="ARBA00022801"/>
    </source>
</evidence>
<feature type="domain" description="PNPLA" evidence="5">
    <location>
        <begin position="1"/>
        <end position="205"/>
    </location>
</feature>
<feature type="short sequence motif" description="GXSXG" evidence="4">
    <location>
        <begin position="41"/>
        <end position="45"/>
    </location>
</feature>
<organism evidence="6 7">
    <name type="scientific">Oidiodendron maius (strain Zn)</name>
    <dbReference type="NCBI Taxonomy" id="913774"/>
    <lineage>
        <taxon>Eukaryota</taxon>
        <taxon>Fungi</taxon>
        <taxon>Dikarya</taxon>
        <taxon>Ascomycota</taxon>
        <taxon>Pezizomycotina</taxon>
        <taxon>Leotiomycetes</taxon>
        <taxon>Leotiomycetes incertae sedis</taxon>
        <taxon>Myxotrichaceae</taxon>
        <taxon>Oidiodendron</taxon>
    </lineage>
</organism>
<dbReference type="STRING" id="913774.A0A0C3GYJ8"/>
<feature type="short sequence motif" description="GXGXXG" evidence="4">
    <location>
        <begin position="2"/>
        <end position="7"/>
    </location>
</feature>
<dbReference type="AlphaFoldDB" id="A0A0C3GYJ8"/>
<evidence type="ECO:0000259" key="5">
    <source>
        <dbReference type="PROSITE" id="PS51635"/>
    </source>
</evidence>
<protein>
    <recommendedName>
        <fullName evidence="5">PNPLA domain-containing protein</fullName>
    </recommendedName>
</protein>
<evidence type="ECO:0000256" key="3">
    <source>
        <dbReference type="ARBA" id="ARBA00023098"/>
    </source>
</evidence>
<dbReference type="GO" id="GO:0047499">
    <property type="term" value="F:calcium-independent phospholipase A2 activity"/>
    <property type="evidence" value="ECO:0007669"/>
    <property type="project" value="TreeGrafter"/>
</dbReference>
<dbReference type="InterPro" id="IPR002641">
    <property type="entry name" value="PNPLA_dom"/>
</dbReference>
<dbReference type="GO" id="GO:0016020">
    <property type="term" value="C:membrane"/>
    <property type="evidence" value="ECO:0007669"/>
    <property type="project" value="TreeGrafter"/>
</dbReference>
<dbReference type="SUPFAM" id="SSF52151">
    <property type="entry name" value="FabD/lysophospholipase-like"/>
    <property type="match status" value="1"/>
</dbReference>
<accession>A0A0C3GYJ8</accession>
<proteinExistence type="predicted"/>
<dbReference type="PANTHER" id="PTHR24185:SF1">
    <property type="entry name" value="CALCIUM-INDEPENDENT PHOSPHOLIPASE A2-GAMMA"/>
    <property type="match status" value="1"/>
</dbReference>
<gene>
    <name evidence="6" type="ORF">OIDMADRAFT_134438</name>
</gene>
<dbReference type="PANTHER" id="PTHR24185">
    <property type="entry name" value="CALCIUM-INDEPENDENT PHOSPHOLIPASE A2-GAMMA"/>
    <property type="match status" value="1"/>
</dbReference>
<sequence>DGGGIRGLSTIAILRELMDRLAMKRNVPVVHPWQEFDMIGGTSTGGLLAIMLGRLRMSIDECEEAYIDLSERIFTANRSKGNIVGRGLDFINIRGKFPTESLEACVKDVVKSKGLPEDELLYNISDDGCKVFVSAIRAEDGGNTVIRSYINPEMPNPMRRYCRIWEAGRATSAASTFFDPIAIGPHQVMYVDGALGLNNPIRLVDRESRDIWPDSDRIFISIGTGTDPGTSLDGNILQLAQRIKEIATETERTHEGFYRDNERTLVLNKRYFRFNVEGLERIGLEEYKARSAIYAATATYLETGIAGTMIKELTATLTSREWISVSKSGPRS</sequence>
<evidence type="ECO:0000256" key="2">
    <source>
        <dbReference type="ARBA" id="ARBA00022963"/>
    </source>
</evidence>
<feature type="active site" description="Nucleophile" evidence="4">
    <location>
        <position position="43"/>
    </location>
</feature>
<evidence type="ECO:0000313" key="6">
    <source>
        <dbReference type="EMBL" id="KIM95351.1"/>
    </source>
</evidence>
<feature type="non-terminal residue" evidence="6">
    <location>
        <position position="1"/>
    </location>
</feature>
<dbReference type="EMBL" id="KN832887">
    <property type="protein sequence ID" value="KIM95351.1"/>
    <property type="molecule type" value="Genomic_DNA"/>
</dbReference>
<evidence type="ECO:0000313" key="7">
    <source>
        <dbReference type="Proteomes" id="UP000054321"/>
    </source>
</evidence>
<keyword evidence="7" id="KW-1185">Reference proteome</keyword>
<dbReference type="GO" id="GO:0046486">
    <property type="term" value="P:glycerolipid metabolic process"/>
    <property type="evidence" value="ECO:0007669"/>
    <property type="project" value="UniProtKB-ARBA"/>
</dbReference>
<dbReference type="GO" id="GO:0019369">
    <property type="term" value="P:arachidonate metabolic process"/>
    <property type="evidence" value="ECO:0007669"/>
    <property type="project" value="TreeGrafter"/>
</dbReference>
<dbReference type="Proteomes" id="UP000054321">
    <property type="component" value="Unassembled WGS sequence"/>
</dbReference>
<dbReference type="Pfam" id="PF01734">
    <property type="entry name" value="Patatin"/>
    <property type="match status" value="1"/>
</dbReference>
<dbReference type="HOGENOM" id="CLU_000288_144_2_1"/>
<dbReference type="InterPro" id="IPR016035">
    <property type="entry name" value="Acyl_Trfase/lysoPLipase"/>
</dbReference>
<keyword evidence="2 4" id="KW-0442">Lipid degradation</keyword>
<reference evidence="6 7" key="1">
    <citation type="submission" date="2014-04" db="EMBL/GenBank/DDBJ databases">
        <authorList>
            <consortium name="DOE Joint Genome Institute"/>
            <person name="Kuo A."/>
            <person name="Martino E."/>
            <person name="Perotto S."/>
            <person name="Kohler A."/>
            <person name="Nagy L.G."/>
            <person name="Floudas D."/>
            <person name="Copeland A."/>
            <person name="Barry K.W."/>
            <person name="Cichocki N."/>
            <person name="Veneault-Fourrey C."/>
            <person name="LaButti K."/>
            <person name="Lindquist E.A."/>
            <person name="Lipzen A."/>
            <person name="Lundell T."/>
            <person name="Morin E."/>
            <person name="Murat C."/>
            <person name="Sun H."/>
            <person name="Tunlid A."/>
            <person name="Henrissat B."/>
            <person name="Grigoriev I.V."/>
            <person name="Hibbett D.S."/>
            <person name="Martin F."/>
            <person name="Nordberg H.P."/>
            <person name="Cantor M.N."/>
            <person name="Hua S.X."/>
        </authorList>
    </citation>
    <scope>NUCLEOTIDE SEQUENCE [LARGE SCALE GENOMIC DNA]</scope>
    <source>
        <strain evidence="6 7">Zn</strain>
    </source>
</reference>
<dbReference type="InParanoid" id="A0A0C3GYJ8"/>
<reference evidence="7" key="2">
    <citation type="submission" date="2015-01" db="EMBL/GenBank/DDBJ databases">
        <title>Evolutionary Origins and Diversification of the Mycorrhizal Mutualists.</title>
        <authorList>
            <consortium name="DOE Joint Genome Institute"/>
            <consortium name="Mycorrhizal Genomics Consortium"/>
            <person name="Kohler A."/>
            <person name="Kuo A."/>
            <person name="Nagy L.G."/>
            <person name="Floudas D."/>
            <person name="Copeland A."/>
            <person name="Barry K.W."/>
            <person name="Cichocki N."/>
            <person name="Veneault-Fourrey C."/>
            <person name="LaButti K."/>
            <person name="Lindquist E.A."/>
            <person name="Lipzen A."/>
            <person name="Lundell T."/>
            <person name="Morin E."/>
            <person name="Murat C."/>
            <person name="Riley R."/>
            <person name="Ohm R."/>
            <person name="Sun H."/>
            <person name="Tunlid A."/>
            <person name="Henrissat B."/>
            <person name="Grigoriev I.V."/>
            <person name="Hibbett D.S."/>
            <person name="Martin F."/>
        </authorList>
    </citation>
    <scope>NUCLEOTIDE SEQUENCE [LARGE SCALE GENOMIC DNA]</scope>
    <source>
        <strain evidence="7">Zn</strain>
    </source>
</reference>
<dbReference type="GO" id="GO:0016042">
    <property type="term" value="P:lipid catabolic process"/>
    <property type="evidence" value="ECO:0007669"/>
    <property type="project" value="UniProtKB-UniRule"/>
</dbReference>
<keyword evidence="1 4" id="KW-0378">Hydrolase</keyword>
<name>A0A0C3GYJ8_OIDMZ</name>
<feature type="short sequence motif" description="DGA/G" evidence="4">
    <location>
        <begin position="192"/>
        <end position="194"/>
    </location>
</feature>
<dbReference type="CDD" id="cd07216">
    <property type="entry name" value="Pat17_PNPLA8_PNPLA9_like3"/>
    <property type="match status" value="1"/>
</dbReference>
<dbReference type="Gene3D" id="3.40.1090.10">
    <property type="entry name" value="Cytosolic phospholipase A2 catalytic domain"/>
    <property type="match status" value="1"/>
</dbReference>
<evidence type="ECO:0000256" key="4">
    <source>
        <dbReference type="PROSITE-ProRule" id="PRU01161"/>
    </source>
</evidence>
<dbReference type="OrthoDB" id="1658288at2759"/>